<accession>A0ABR0TL29</accession>
<comment type="caution">
    <text evidence="3">The sequence shown here is derived from an EMBL/GenBank/DDBJ whole genome shotgun (WGS) entry which is preliminary data.</text>
</comment>
<gene>
    <name evidence="3" type="ORF">QM012_007924</name>
</gene>
<dbReference type="PROSITE" id="PS00028">
    <property type="entry name" value="ZINC_FINGER_C2H2_1"/>
    <property type="match status" value="1"/>
</dbReference>
<dbReference type="InterPro" id="IPR013087">
    <property type="entry name" value="Znf_C2H2_type"/>
</dbReference>
<evidence type="ECO:0000313" key="4">
    <source>
        <dbReference type="Proteomes" id="UP001341245"/>
    </source>
</evidence>
<evidence type="ECO:0000259" key="2">
    <source>
        <dbReference type="PROSITE" id="PS00028"/>
    </source>
</evidence>
<feature type="region of interest" description="Disordered" evidence="1">
    <location>
        <begin position="17"/>
        <end position="72"/>
    </location>
</feature>
<dbReference type="EMBL" id="JASGXD010000006">
    <property type="protein sequence ID" value="KAK6005145.1"/>
    <property type="molecule type" value="Genomic_DNA"/>
</dbReference>
<evidence type="ECO:0000256" key="1">
    <source>
        <dbReference type="SAM" id="MobiDB-lite"/>
    </source>
</evidence>
<name>A0ABR0TL29_AURPU</name>
<keyword evidence="4" id="KW-1185">Reference proteome</keyword>
<feature type="domain" description="C2H2-type" evidence="2">
    <location>
        <begin position="72"/>
        <end position="93"/>
    </location>
</feature>
<protein>
    <recommendedName>
        <fullName evidence="2">C2H2-type domain-containing protein</fullName>
    </recommendedName>
</protein>
<dbReference type="Proteomes" id="UP001341245">
    <property type="component" value="Unassembled WGS sequence"/>
</dbReference>
<organism evidence="3 4">
    <name type="scientific">Aureobasidium pullulans</name>
    <name type="common">Black yeast</name>
    <name type="synonym">Pullularia pullulans</name>
    <dbReference type="NCBI Taxonomy" id="5580"/>
    <lineage>
        <taxon>Eukaryota</taxon>
        <taxon>Fungi</taxon>
        <taxon>Dikarya</taxon>
        <taxon>Ascomycota</taxon>
        <taxon>Pezizomycotina</taxon>
        <taxon>Dothideomycetes</taxon>
        <taxon>Dothideomycetidae</taxon>
        <taxon>Dothideales</taxon>
        <taxon>Saccotheciaceae</taxon>
        <taxon>Aureobasidium</taxon>
    </lineage>
</organism>
<sequence length="111" mass="11731">MAYMANAAAQAGLWLTVKGKPNTPPETPPREPSPVLVVRPAEPEPIPAQVPRVSNSGDSHTGSGIRKRGHKCGHCRSTFPTAARHTEHIQKVHATKLADAAASVTDNAAQK</sequence>
<feature type="compositionally biased region" description="Polar residues" evidence="1">
    <location>
        <begin position="52"/>
        <end position="62"/>
    </location>
</feature>
<reference evidence="3 4" key="1">
    <citation type="submission" date="2023-11" db="EMBL/GenBank/DDBJ databases">
        <title>Draft genome sequence and annotation of the polyextremotolerant black yeast-like fungus Aureobasidium pullulans NRRL 62042.</title>
        <authorList>
            <person name="Dielentheis-Frenken M.R.E."/>
            <person name="Wibberg D."/>
            <person name="Blank L.M."/>
            <person name="Tiso T."/>
        </authorList>
    </citation>
    <scope>NUCLEOTIDE SEQUENCE [LARGE SCALE GENOMIC DNA]</scope>
    <source>
        <strain evidence="3 4">NRRL 62042</strain>
    </source>
</reference>
<evidence type="ECO:0000313" key="3">
    <source>
        <dbReference type="EMBL" id="KAK6005145.1"/>
    </source>
</evidence>
<proteinExistence type="predicted"/>
<feature type="compositionally biased region" description="Pro residues" evidence="1">
    <location>
        <begin position="22"/>
        <end position="32"/>
    </location>
</feature>